<keyword evidence="1" id="KW-1133">Transmembrane helix</keyword>
<dbReference type="Proteomes" id="UP000197418">
    <property type="component" value="Chromosome"/>
</dbReference>
<dbReference type="GeneID" id="33316032"/>
<dbReference type="EMBL" id="CP015102">
    <property type="protein sequence ID" value="ASJ07113.1"/>
    <property type="molecule type" value="Genomic_DNA"/>
</dbReference>
<feature type="transmembrane region" description="Helical" evidence="1">
    <location>
        <begin position="6"/>
        <end position="26"/>
    </location>
</feature>
<proteinExistence type="predicted"/>
<dbReference type="OrthoDB" id="102023at2157"/>
<sequence length="120" mass="13133">MDAEEYVLVTGLLLMVLAFLLPGQLVKGTFCDGSYGKLGVYTVSVSNGYLKVSAGTGDVLLVHGDKVLLRRADIKYRYSSETGCYTLAVRQKREISLYGFVLGAVLAGGAVFYMLFLKYR</sequence>
<keyword evidence="1" id="KW-0472">Membrane</keyword>
<name>A0A218P8K2_9EURY</name>
<evidence type="ECO:0000313" key="3">
    <source>
        <dbReference type="Proteomes" id="UP000197418"/>
    </source>
</evidence>
<organism evidence="2 3">
    <name type="scientific">Thermococcus pacificus</name>
    <dbReference type="NCBI Taxonomy" id="71998"/>
    <lineage>
        <taxon>Archaea</taxon>
        <taxon>Methanobacteriati</taxon>
        <taxon>Methanobacteriota</taxon>
        <taxon>Thermococci</taxon>
        <taxon>Thermococcales</taxon>
        <taxon>Thermococcaceae</taxon>
        <taxon>Thermococcus</taxon>
    </lineage>
</organism>
<evidence type="ECO:0000256" key="1">
    <source>
        <dbReference type="SAM" id="Phobius"/>
    </source>
</evidence>
<dbReference type="AlphaFoldDB" id="A0A218P8K2"/>
<reference evidence="2 3" key="1">
    <citation type="submission" date="2016-04" db="EMBL/GenBank/DDBJ databases">
        <title>Complete genome sequence of Thermococcus pacificus type strain P4.</title>
        <authorList>
            <person name="Oger P.M."/>
        </authorList>
    </citation>
    <scope>NUCLEOTIDE SEQUENCE [LARGE SCALE GENOMIC DNA]</scope>
    <source>
        <strain evidence="2 3">P-4</strain>
    </source>
</reference>
<gene>
    <name evidence="2" type="ORF">A3L08_07145</name>
</gene>
<accession>A0A218P8K2</accession>
<keyword evidence="1" id="KW-0812">Transmembrane</keyword>
<keyword evidence="3" id="KW-1185">Reference proteome</keyword>
<feature type="transmembrane region" description="Helical" evidence="1">
    <location>
        <begin position="95"/>
        <end position="116"/>
    </location>
</feature>
<dbReference type="RefSeq" id="WP_088854363.1">
    <property type="nucleotide sequence ID" value="NZ_CP015102.1"/>
</dbReference>
<dbReference type="KEGG" id="tpaf:A3L08_07145"/>
<evidence type="ECO:0000313" key="2">
    <source>
        <dbReference type="EMBL" id="ASJ07113.1"/>
    </source>
</evidence>
<protein>
    <submittedName>
        <fullName evidence="2">Uncharacterized protein</fullName>
    </submittedName>
</protein>